<keyword evidence="4 8" id="KW-0479">Metal-binding</keyword>
<organism evidence="10 11">
    <name type="scientific">Nocardioides aquaticus</name>
    <dbReference type="NCBI Taxonomy" id="160826"/>
    <lineage>
        <taxon>Bacteria</taxon>
        <taxon>Bacillati</taxon>
        <taxon>Actinomycetota</taxon>
        <taxon>Actinomycetes</taxon>
        <taxon>Propionibacteriales</taxon>
        <taxon>Nocardioidaceae</taxon>
        <taxon>Nocardioides</taxon>
    </lineage>
</organism>
<dbReference type="RefSeq" id="WP_214058801.1">
    <property type="nucleotide sequence ID" value="NZ_BAAAHS010000187.1"/>
</dbReference>
<dbReference type="InterPro" id="IPR023214">
    <property type="entry name" value="HAD_sf"/>
</dbReference>
<dbReference type="Gene3D" id="3.40.1110.10">
    <property type="entry name" value="Calcium-transporting ATPase, cytoplasmic domain N"/>
    <property type="match status" value="1"/>
</dbReference>
<dbReference type="InterPro" id="IPR008250">
    <property type="entry name" value="ATPase_P-typ_transduc_dom_A_sf"/>
</dbReference>
<evidence type="ECO:0000256" key="1">
    <source>
        <dbReference type="ARBA" id="ARBA00004651"/>
    </source>
</evidence>
<dbReference type="InterPro" id="IPR023298">
    <property type="entry name" value="ATPase_P-typ_TM_dom_sf"/>
</dbReference>
<dbReference type="Gene3D" id="2.70.150.10">
    <property type="entry name" value="Calcium-transporting ATPase, cytoplasmic transduction domain A"/>
    <property type="match status" value="1"/>
</dbReference>
<keyword evidence="8" id="KW-1003">Cell membrane</keyword>
<evidence type="ECO:0000256" key="5">
    <source>
        <dbReference type="ARBA" id="ARBA00022967"/>
    </source>
</evidence>
<evidence type="ECO:0000256" key="4">
    <source>
        <dbReference type="ARBA" id="ARBA00022723"/>
    </source>
</evidence>
<dbReference type="InterPro" id="IPR027256">
    <property type="entry name" value="P-typ_ATPase_IB"/>
</dbReference>
<dbReference type="NCBIfam" id="TIGR01525">
    <property type="entry name" value="ATPase-IB_hvy"/>
    <property type="match status" value="1"/>
</dbReference>
<dbReference type="EC" id="3.6.3.-" evidence="10"/>
<feature type="transmembrane region" description="Helical" evidence="8">
    <location>
        <begin position="87"/>
        <end position="103"/>
    </location>
</feature>
<dbReference type="InterPro" id="IPR001757">
    <property type="entry name" value="P_typ_ATPase"/>
</dbReference>
<evidence type="ECO:0000256" key="6">
    <source>
        <dbReference type="ARBA" id="ARBA00022989"/>
    </source>
</evidence>
<dbReference type="Proteomes" id="UP000679307">
    <property type="component" value="Chromosome"/>
</dbReference>
<keyword evidence="3 8" id="KW-0812">Transmembrane</keyword>
<evidence type="ECO:0000256" key="2">
    <source>
        <dbReference type="ARBA" id="ARBA00006024"/>
    </source>
</evidence>
<comment type="subcellular location">
    <subcellularLocation>
        <location evidence="1">Cell membrane</location>
        <topology evidence="1">Multi-pass membrane protein</topology>
    </subcellularLocation>
</comment>
<dbReference type="Pfam" id="PF00702">
    <property type="entry name" value="Hydrolase"/>
    <property type="match status" value="1"/>
</dbReference>
<feature type="transmembrane region" description="Helical" evidence="8">
    <location>
        <begin position="57"/>
        <end position="75"/>
    </location>
</feature>
<dbReference type="PRINTS" id="PR00119">
    <property type="entry name" value="CATATPASE"/>
</dbReference>
<keyword evidence="11" id="KW-1185">Reference proteome</keyword>
<evidence type="ECO:0000256" key="3">
    <source>
        <dbReference type="ARBA" id="ARBA00022692"/>
    </source>
</evidence>
<dbReference type="SFLD" id="SFLDF00027">
    <property type="entry name" value="p-type_atpase"/>
    <property type="match status" value="1"/>
</dbReference>
<dbReference type="PANTHER" id="PTHR48085">
    <property type="entry name" value="CADMIUM/ZINC-TRANSPORTING ATPASE HMA2-RELATED"/>
    <property type="match status" value="1"/>
</dbReference>
<dbReference type="NCBIfam" id="TIGR01494">
    <property type="entry name" value="ATPase_P-type"/>
    <property type="match status" value="1"/>
</dbReference>
<dbReference type="EMBL" id="CP075371">
    <property type="protein sequence ID" value="QVT79330.1"/>
    <property type="molecule type" value="Genomic_DNA"/>
</dbReference>
<dbReference type="InterPro" id="IPR051014">
    <property type="entry name" value="Cation_Transport_ATPase_IB"/>
</dbReference>
<keyword evidence="8" id="KW-0547">Nucleotide-binding</keyword>
<dbReference type="InterPro" id="IPR018303">
    <property type="entry name" value="ATPase_P-typ_P_site"/>
</dbReference>
<dbReference type="GO" id="GO:0016787">
    <property type="term" value="F:hydrolase activity"/>
    <property type="evidence" value="ECO:0007669"/>
    <property type="project" value="UniProtKB-KW"/>
</dbReference>
<comment type="similarity">
    <text evidence="2 8">Belongs to the cation transport ATPase (P-type) (TC 3.A.3) family. Type IB subfamily.</text>
</comment>
<dbReference type="PRINTS" id="PR00941">
    <property type="entry name" value="CDATPASE"/>
</dbReference>
<evidence type="ECO:0000259" key="9">
    <source>
        <dbReference type="Pfam" id="PF00122"/>
    </source>
</evidence>
<gene>
    <name evidence="10" type="primary">ctpG_2</name>
    <name evidence="10" type="ORF">ENKNEFLB_01711</name>
</gene>
<name>A0ABX8EHI3_9ACTN</name>
<evidence type="ECO:0000313" key="11">
    <source>
        <dbReference type="Proteomes" id="UP000679307"/>
    </source>
</evidence>
<evidence type="ECO:0000256" key="8">
    <source>
        <dbReference type="RuleBase" id="RU362081"/>
    </source>
</evidence>
<keyword evidence="10" id="KW-0378">Hydrolase</keyword>
<sequence length="692" mass="70048">MSDACCGGDTPEDVGPRESIDPVRLRDVRELRIAGAAGVLVLLGFLLPVLGGPPATGSGVAAHLAAAALGGVTFVPGAVRGLRRRRVGVATLMTIALIGALVLGQVAEAAMLAFLFSISEALEHYSVTRTRRGLRSLLALVPTEVSVERGGLTGRIPASALEVGDLMVVMAGDRVASDGMVRSGRSSLDVSAITGESMPAEVGPGDVVHAGSVNANGVLRVEATARVEDNSLAKVVAVVEDAQRLKGDRQRIADRIARPLVPAIMVVAALIAGIGSLLGDPTLWVERALVVLVAAAPCALALSVPVTVVAAVGAASRFGVLVKGGAAIEALGAVRTVALDKTGTLTANRPRVVAVVAAQGWTEDEVLATAAALERHSEHPLAAAVLTAAAEGAVAQRDATDIEAVPGHGLRGVLDGRPARLGKPTWVLPAALAAEVDQLQGSGATVAVVEVDGEVVGVIAVRDELRREAAEVVADLRARGIDVVMLTGDHERTARAIAAELGITRVHANLVPTDKSDLVARFRSESGRPVAMVGDGVNDAPALAVADVGIAMGAMGADVAIEAADVALMGSDLRHLPQAIGHARRARGIMLQNIALSLLIVVGLVPLAALGVLGLAAVVLIHEVAEVFVIANAVRAGRLAALDGVEAPRAADPGRDLGTFQVAEDGCACCAPSADASLDASVLGIGGSARGA</sequence>
<dbReference type="InterPro" id="IPR036412">
    <property type="entry name" value="HAD-like_sf"/>
</dbReference>
<evidence type="ECO:0000313" key="10">
    <source>
        <dbReference type="EMBL" id="QVT79330.1"/>
    </source>
</evidence>
<dbReference type="Gene3D" id="3.40.50.1000">
    <property type="entry name" value="HAD superfamily/HAD-like"/>
    <property type="match status" value="1"/>
</dbReference>
<dbReference type="SUPFAM" id="SSF81665">
    <property type="entry name" value="Calcium ATPase, transmembrane domain M"/>
    <property type="match status" value="1"/>
</dbReference>
<dbReference type="SFLD" id="SFLDS00003">
    <property type="entry name" value="Haloacid_Dehalogenase"/>
    <property type="match status" value="1"/>
</dbReference>
<dbReference type="SUPFAM" id="SSF81653">
    <property type="entry name" value="Calcium ATPase, transduction domain A"/>
    <property type="match status" value="1"/>
</dbReference>
<dbReference type="SUPFAM" id="SSF56784">
    <property type="entry name" value="HAD-like"/>
    <property type="match status" value="1"/>
</dbReference>
<feature type="transmembrane region" description="Helical" evidence="8">
    <location>
        <begin position="290"/>
        <end position="315"/>
    </location>
</feature>
<feature type="transmembrane region" description="Helical" evidence="8">
    <location>
        <begin position="33"/>
        <end position="51"/>
    </location>
</feature>
<feature type="transmembrane region" description="Helical" evidence="8">
    <location>
        <begin position="594"/>
        <end position="621"/>
    </location>
</feature>
<dbReference type="InterPro" id="IPR059000">
    <property type="entry name" value="ATPase_P-type_domA"/>
</dbReference>
<dbReference type="InterPro" id="IPR023299">
    <property type="entry name" value="ATPase_P-typ_cyto_dom_N"/>
</dbReference>
<keyword evidence="5" id="KW-1278">Translocase</keyword>
<feature type="domain" description="P-type ATPase A" evidence="9">
    <location>
        <begin position="140"/>
        <end position="240"/>
    </location>
</feature>
<dbReference type="Pfam" id="PF00122">
    <property type="entry name" value="E1-E2_ATPase"/>
    <property type="match status" value="1"/>
</dbReference>
<dbReference type="PANTHER" id="PTHR48085:SF5">
    <property type="entry name" value="CADMIUM_ZINC-TRANSPORTING ATPASE HMA4-RELATED"/>
    <property type="match status" value="1"/>
</dbReference>
<reference evidence="10 11" key="1">
    <citation type="submission" date="2021-05" db="EMBL/GenBank/DDBJ databases">
        <title>Complete genome of Nocardioides aquaticus KCTC 9944T isolated from meromictic and hypersaline Ekho Lake, Antarctica.</title>
        <authorList>
            <person name="Hwang K."/>
            <person name="Kim K.M."/>
            <person name="Choe H."/>
        </authorList>
    </citation>
    <scope>NUCLEOTIDE SEQUENCE [LARGE SCALE GENOMIC DNA]</scope>
    <source>
        <strain evidence="10 11">KCTC 9944</strain>
    </source>
</reference>
<feature type="transmembrane region" description="Helical" evidence="8">
    <location>
        <begin position="259"/>
        <end position="278"/>
    </location>
</feature>
<keyword evidence="7 8" id="KW-0472">Membrane</keyword>
<keyword evidence="8" id="KW-0067">ATP-binding</keyword>
<keyword evidence="6 8" id="KW-1133">Transmembrane helix</keyword>
<evidence type="ECO:0000256" key="7">
    <source>
        <dbReference type="ARBA" id="ARBA00023136"/>
    </source>
</evidence>
<proteinExistence type="inferred from homology"/>
<dbReference type="PROSITE" id="PS00154">
    <property type="entry name" value="ATPASE_E1_E2"/>
    <property type="match status" value="1"/>
</dbReference>
<dbReference type="InterPro" id="IPR044492">
    <property type="entry name" value="P_typ_ATPase_HD_dom"/>
</dbReference>
<dbReference type="SFLD" id="SFLDG00002">
    <property type="entry name" value="C1.7:_P-type_atpase_like"/>
    <property type="match status" value="1"/>
</dbReference>
<protein>
    <submittedName>
        <fullName evidence="10">Cation-transporting ATPase G</fullName>
        <ecNumber evidence="10">3.6.3.-</ecNumber>
    </submittedName>
</protein>
<accession>A0ABX8EHI3</accession>